<feature type="compositionally biased region" description="Basic and acidic residues" evidence="1">
    <location>
        <begin position="170"/>
        <end position="185"/>
    </location>
</feature>
<keyword evidence="3" id="KW-1185">Reference proteome</keyword>
<comment type="caution">
    <text evidence="2">The sequence shown here is derived from an EMBL/GenBank/DDBJ whole genome shotgun (WGS) entry which is preliminary data.</text>
</comment>
<evidence type="ECO:0000256" key="1">
    <source>
        <dbReference type="SAM" id="MobiDB-lite"/>
    </source>
</evidence>
<organism evidence="2 3">
    <name type="scientific">Extremus antarcticus</name>
    <dbReference type="NCBI Taxonomy" id="702011"/>
    <lineage>
        <taxon>Eukaryota</taxon>
        <taxon>Fungi</taxon>
        <taxon>Dikarya</taxon>
        <taxon>Ascomycota</taxon>
        <taxon>Pezizomycotina</taxon>
        <taxon>Dothideomycetes</taxon>
        <taxon>Dothideomycetidae</taxon>
        <taxon>Mycosphaerellales</taxon>
        <taxon>Extremaceae</taxon>
        <taxon>Extremus</taxon>
    </lineage>
</organism>
<reference evidence="2" key="1">
    <citation type="submission" date="2023-04" db="EMBL/GenBank/DDBJ databases">
        <title>Black Yeasts Isolated from many extreme environments.</title>
        <authorList>
            <person name="Coleine C."/>
            <person name="Stajich J.E."/>
            <person name="Selbmann L."/>
        </authorList>
    </citation>
    <scope>NUCLEOTIDE SEQUENCE</scope>
    <source>
        <strain evidence="2">CCFEE 5312</strain>
    </source>
</reference>
<gene>
    <name evidence="2" type="ORF">LTR09_003429</name>
</gene>
<dbReference type="EMBL" id="JAWDJX010000008">
    <property type="protein sequence ID" value="KAK3055509.1"/>
    <property type="molecule type" value="Genomic_DNA"/>
</dbReference>
<evidence type="ECO:0000313" key="3">
    <source>
        <dbReference type="Proteomes" id="UP001271007"/>
    </source>
</evidence>
<dbReference type="AlphaFoldDB" id="A0AAJ0DJU2"/>
<protein>
    <submittedName>
        <fullName evidence="2">Uncharacterized protein</fullName>
    </submittedName>
</protein>
<evidence type="ECO:0000313" key="2">
    <source>
        <dbReference type="EMBL" id="KAK3055509.1"/>
    </source>
</evidence>
<accession>A0AAJ0DJU2</accession>
<sequence length="225" mass="25850">MNAEALWRAAAEEHNKSVDSKYIVDELATPKEMPADSDFVFIRYTFDQTAMLELFDPEELPPLREEAHHPDLQGYPVIGTDYESTGSPKEAARDYKRIARVLMDEPGERFRLFIQSSEQQAGQIDNCPITVEFMKDLLEKGEYDLIQERGRELEVQGRADLQRVIDLDRAEEQQRQHARRIEESRGPSYNYPSEPVKRVATDKRSITPDCWCTSHCSPDGLEPCG</sequence>
<proteinExistence type="predicted"/>
<feature type="region of interest" description="Disordered" evidence="1">
    <location>
        <begin position="170"/>
        <end position="199"/>
    </location>
</feature>
<dbReference type="Proteomes" id="UP001271007">
    <property type="component" value="Unassembled WGS sequence"/>
</dbReference>
<name>A0AAJ0DJU2_9PEZI</name>